<feature type="binding site" evidence="9">
    <location>
        <position position="140"/>
    </location>
    <ligand>
        <name>4-amino-2-methyl-5-(diphosphooxymethyl)pyrimidine</name>
        <dbReference type="ChEBI" id="CHEBI:57841"/>
    </ligand>
</feature>
<evidence type="ECO:0000313" key="13">
    <source>
        <dbReference type="EMBL" id="MCU6763302.1"/>
    </source>
</evidence>
<evidence type="ECO:0000256" key="11">
    <source>
        <dbReference type="RuleBase" id="RU004253"/>
    </source>
</evidence>
<reference evidence="13 14" key="1">
    <citation type="journal article" date="2021" name="ISME Commun">
        <title>Automated analysis of genomic sequences facilitates high-throughput and comprehensive description of bacteria.</title>
        <authorList>
            <person name="Hitch T.C.A."/>
        </authorList>
    </citation>
    <scope>NUCLEOTIDE SEQUENCE [LARGE SCALE GENOMIC DNA]</scope>
    <source>
        <strain evidence="13 14">Sanger_109</strain>
    </source>
</reference>
<feature type="binding site" evidence="9">
    <location>
        <position position="72"/>
    </location>
    <ligand>
        <name>4-amino-2-methyl-5-(diphosphooxymethyl)pyrimidine</name>
        <dbReference type="ChEBI" id="CHEBI:57841"/>
    </ligand>
</feature>
<dbReference type="Pfam" id="PF02581">
    <property type="entry name" value="TMP-TENI"/>
    <property type="match status" value="1"/>
</dbReference>
<feature type="binding site" evidence="9">
    <location>
        <position position="73"/>
    </location>
    <ligand>
        <name>Mg(2+)</name>
        <dbReference type="ChEBI" id="CHEBI:18420"/>
    </ligand>
</feature>
<dbReference type="RefSeq" id="WP_158425944.1">
    <property type="nucleotide sequence ID" value="NZ_JAOQJQ010000006.1"/>
</dbReference>
<evidence type="ECO:0000256" key="3">
    <source>
        <dbReference type="ARBA" id="ARBA00022723"/>
    </source>
</evidence>
<feature type="binding site" evidence="9">
    <location>
        <position position="111"/>
    </location>
    <ligand>
        <name>4-amino-2-methyl-5-(diphosphooxymethyl)pyrimidine</name>
        <dbReference type="ChEBI" id="CHEBI:57841"/>
    </ligand>
</feature>
<dbReference type="EMBL" id="JAOQJQ010000006">
    <property type="protein sequence ID" value="MCU6763302.1"/>
    <property type="molecule type" value="Genomic_DNA"/>
</dbReference>
<comment type="caution">
    <text evidence="13">The sequence shown here is derived from an EMBL/GenBank/DDBJ whole genome shotgun (WGS) entry which is preliminary data.</text>
</comment>
<accession>A0ABT2TMI4</accession>
<keyword evidence="14" id="KW-1185">Reference proteome</keyword>
<dbReference type="Proteomes" id="UP001652442">
    <property type="component" value="Unassembled WGS sequence"/>
</dbReference>
<dbReference type="InterPro" id="IPR022998">
    <property type="entry name" value="ThiamineP_synth_TenI"/>
</dbReference>
<dbReference type="HAMAP" id="MF_00097">
    <property type="entry name" value="TMP_synthase"/>
    <property type="match status" value="1"/>
</dbReference>
<keyword evidence="5 9" id="KW-0784">Thiamine biosynthesis</keyword>
<comment type="catalytic activity">
    <reaction evidence="7 9 10">
        <text>2-(2-carboxy-4-methylthiazol-5-yl)ethyl phosphate + 4-amino-2-methyl-5-(diphosphooxymethyl)pyrimidine + 2 H(+) = thiamine phosphate + CO2 + diphosphate</text>
        <dbReference type="Rhea" id="RHEA:47848"/>
        <dbReference type="ChEBI" id="CHEBI:15378"/>
        <dbReference type="ChEBI" id="CHEBI:16526"/>
        <dbReference type="ChEBI" id="CHEBI:33019"/>
        <dbReference type="ChEBI" id="CHEBI:37575"/>
        <dbReference type="ChEBI" id="CHEBI:57841"/>
        <dbReference type="ChEBI" id="CHEBI:62890"/>
        <dbReference type="EC" id="2.5.1.3"/>
    </reaction>
</comment>
<evidence type="ECO:0000256" key="5">
    <source>
        <dbReference type="ARBA" id="ARBA00022977"/>
    </source>
</evidence>
<evidence type="ECO:0000259" key="12">
    <source>
        <dbReference type="Pfam" id="PF02581"/>
    </source>
</evidence>
<evidence type="ECO:0000256" key="1">
    <source>
        <dbReference type="ARBA" id="ARBA00005165"/>
    </source>
</evidence>
<sequence>MKCDKKDLLLYAVTDRSWLKGQSLYQQVEEAIKGGATMIQLREKELKEDQFFKEAVEIQKLCRRYQIPFLINDNVELAQKIQADGVHVGQSDMEALDVRKKLGDTAIIGVSARTVEEAVRAFSHGADYLGVGAVFPTGTKTDAEDVDKQTLKEICQAVDIPVVAIGGIGTDNILTLKGSGICGVAVVSAVFGAADIRSATEELLAKVKQIAE</sequence>
<proteinExistence type="inferred from homology"/>
<feature type="binding site" evidence="9">
    <location>
        <begin position="187"/>
        <end position="188"/>
    </location>
    <ligand>
        <name>2-[(2R,5Z)-2-carboxy-4-methylthiazol-5(2H)-ylidene]ethyl phosphate</name>
        <dbReference type="ChEBI" id="CHEBI:62899"/>
    </ligand>
</feature>
<feature type="binding site" evidence="9">
    <location>
        <position position="92"/>
    </location>
    <ligand>
        <name>Mg(2+)</name>
        <dbReference type="ChEBI" id="CHEBI:18420"/>
    </ligand>
</feature>
<gene>
    <name evidence="9 13" type="primary">thiE</name>
    <name evidence="13" type="ORF">OCV88_13365</name>
</gene>
<dbReference type="CDD" id="cd00564">
    <property type="entry name" value="TMP_TenI"/>
    <property type="match status" value="1"/>
</dbReference>
<comment type="catalytic activity">
    <reaction evidence="8 9 10">
        <text>2-[(2R,5Z)-2-carboxy-4-methylthiazol-5(2H)-ylidene]ethyl phosphate + 4-amino-2-methyl-5-(diphosphooxymethyl)pyrimidine + 2 H(+) = thiamine phosphate + CO2 + diphosphate</text>
        <dbReference type="Rhea" id="RHEA:47844"/>
        <dbReference type="ChEBI" id="CHEBI:15378"/>
        <dbReference type="ChEBI" id="CHEBI:16526"/>
        <dbReference type="ChEBI" id="CHEBI:33019"/>
        <dbReference type="ChEBI" id="CHEBI:37575"/>
        <dbReference type="ChEBI" id="CHEBI:57841"/>
        <dbReference type="ChEBI" id="CHEBI:62899"/>
        <dbReference type="EC" id="2.5.1.3"/>
    </reaction>
</comment>
<evidence type="ECO:0000256" key="9">
    <source>
        <dbReference type="HAMAP-Rule" id="MF_00097"/>
    </source>
</evidence>
<keyword evidence="3 9" id="KW-0479">Metal-binding</keyword>
<evidence type="ECO:0000256" key="4">
    <source>
        <dbReference type="ARBA" id="ARBA00022842"/>
    </source>
</evidence>
<comment type="pathway">
    <text evidence="1 9 11">Cofactor biosynthesis; thiamine diphosphate biosynthesis; thiamine phosphate from 4-amino-2-methyl-5-diphosphomethylpyrimidine and 4-methyl-5-(2-phosphoethyl)-thiazole: step 1/1.</text>
</comment>
<keyword evidence="4 9" id="KW-0460">Magnesium</keyword>
<feature type="binding site" evidence="9">
    <location>
        <position position="167"/>
    </location>
    <ligand>
        <name>2-[(2R,5Z)-2-carboxy-4-methylthiazol-5(2H)-ylidene]ethyl phosphate</name>
        <dbReference type="ChEBI" id="CHEBI:62899"/>
    </ligand>
</feature>
<evidence type="ECO:0000256" key="10">
    <source>
        <dbReference type="RuleBase" id="RU003826"/>
    </source>
</evidence>
<dbReference type="PANTHER" id="PTHR20857">
    <property type="entry name" value="THIAMINE-PHOSPHATE PYROPHOSPHORYLASE"/>
    <property type="match status" value="1"/>
</dbReference>
<name>A0ABT2TMI4_9FIRM</name>
<evidence type="ECO:0000256" key="2">
    <source>
        <dbReference type="ARBA" id="ARBA00022679"/>
    </source>
</evidence>
<dbReference type="Gene3D" id="3.20.20.70">
    <property type="entry name" value="Aldolase class I"/>
    <property type="match status" value="1"/>
</dbReference>
<comment type="function">
    <text evidence="9">Condenses 4-methyl-5-(beta-hydroxyethyl)thiazole monophosphate (THZ-P) and 2-methyl-4-amino-5-hydroxymethyl pyrimidine pyrophosphate (HMP-PP) to form thiamine monophosphate (TMP).</text>
</comment>
<protein>
    <recommendedName>
        <fullName evidence="9">Thiamine-phosphate synthase</fullName>
        <shortName evidence="9">TP synthase</shortName>
        <shortName evidence="9">TPS</shortName>
        <ecNumber evidence="9">2.5.1.3</ecNumber>
    </recommendedName>
    <alternativeName>
        <fullName evidence="9">Thiamine-phosphate pyrophosphorylase</fullName>
        <shortName evidence="9">TMP pyrophosphorylase</shortName>
        <shortName evidence="9">TMP-PPase</shortName>
    </alternativeName>
</protein>
<keyword evidence="2 9" id="KW-0808">Transferase</keyword>
<dbReference type="InterPro" id="IPR034291">
    <property type="entry name" value="TMP_synthase"/>
</dbReference>
<evidence type="ECO:0000256" key="8">
    <source>
        <dbReference type="ARBA" id="ARBA00047883"/>
    </source>
</evidence>
<evidence type="ECO:0000256" key="7">
    <source>
        <dbReference type="ARBA" id="ARBA00047851"/>
    </source>
</evidence>
<evidence type="ECO:0000313" key="14">
    <source>
        <dbReference type="Proteomes" id="UP001652442"/>
    </source>
</evidence>
<feature type="binding site" evidence="9">
    <location>
        <begin position="40"/>
        <end position="44"/>
    </location>
    <ligand>
        <name>4-amino-2-methyl-5-(diphosphooxymethyl)pyrimidine</name>
        <dbReference type="ChEBI" id="CHEBI:57841"/>
    </ligand>
</feature>
<organism evidence="13 14">
    <name type="scientific">Brotonthovivens ammoniilytica</name>
    <dbReference type="NCBI Taxonomy" id="2981725"/>
    <lineage>
        <taxon>Bacteria</taxon>
        <taxon>Bacillati</taxon>
        <taxon>Bacillota</taxon>
        <taxon>Clostridia</taxon>
        <taxon>Lachnospirales</taxon>
        <taxon>Lachnospiraceae</taxon>
        <taxon>Brotonthovivens</taxon>
    </lineage>
</organism>
<feature type="domain" description="Thiamine phosphate synthase/TenI" evidence="12">
    <location>
        <begin position="10"/>
        <end position="190"/>
    </location>
</feature>
<dbReference type="GO" id="GO:0004789">
    <property type="term" value="F:thiamine-phosphate diphosphorylase activity"/>
    <property type="evidence" value="ECO:0007669"/>
    <property type="project" value="UniProtKB-EC"/>
</dbReference>
<feature type="binding site" evidence="9">
    <location>
        <begin position="137"/>
        <end position="139"/>
    </location>
    <ligand>
        <name>2-[(2R,5Z)-2-carboxy-4-methylthiazol-5(2H)-ylidene]ethyl phosphate</name>
        <dbReference type="ChEBI" id="CHEBI:62899"/>
    </ligand>
</feature>
<dbReference type="PANTHER" id="PTHR20857:SF15">
    <property type="entry name" value="THIAMINE-PHOSPHATE SYNTHASE"/>
    <property type="match status" value="1"/>
</dbReference>
<comment type="similarity">
    <text evidence="9 10">Belongs to the thiamine-phosphate synthase family.</text>
</comment>
<dbReference type="InterPro" id="IPR013785">
    <property type="entry name" value="Aldolase_TIM"/>
</dbReference>
<dbReference type="SUPFAM" id="SSF51391">
    <property type="entry name" value="Thiamin phosphate synthase"/>
    <property type="match status" value="1"/>
</dbReference>
<dbReference type="NCBIfam" id="TIGR00693">
    <property type="entry name" value="thiE"/>
    <property type="match status" value="1"/>
</dbReference>
<comment type="cofactor">
    <cofactor evidence="9">
        <name>Mg(2+)</name>
        <dbReference type="ChEBI" id="CHEBI:18420"/>
    </cofactor>
    <text evidence="9">Binds 1 Mg(2+) ion per subunit.</text>
</comment>
<dbReference type="EC" id="2.5.1.3" evidence="9"/>
<evidence type="ECO:0000256" key="6">
    <source>
        <dbReference type="ARBA" id="ARBA00047334"/>
    </source>
</evidence>
<comment type="catalytic activity">
    <reaction evidence="6 9 10">
        <text>4-methyl-5-(2-phosphooxyethyl)-thiazole + 4-amino-2-methyl-5-(diphosphooxymethyl)pyrimidine + H(+) = thiamine phosphate + diphosphate</text>
        <dbReference type="Rhea" id="RHEA:22328"/>
        <dbReference type="ChEBI" id="CHEBI:15378"/>
        <dbReference type="ChEBI" id="CHEBI:33019"/>
        <dbReference type="ChEBI" id="CHEBI:37575"/>
        <dbReference type="ChEBI" id="CHEBI:57841"/>
        <dbReference type="ChEBI" id="CHEBI:58296"/>
        <dbReference type="EC" id="2.5.1.3"/>
    </reaction>
</comment>
<dbReference type="InterPro" id="IPR036206">
    <property type="entry name" value="ThiamineP_synth_sf"/>
</dbReference>